<dbReference type="InterPro" id="IPR011990">
    <property type="entry name" value="TPR-like_helical_dom_sf"/>
</dbReference>
<keyword evidence="4" id="KW-0802">TPR repeat</keyword>
<evidence type="ECO:0000256" key="3">
    <source>
        <dbReference type="ARBA" id="ARBA00022737"/>
    </source>
</evidence>
<evidence type="ECO:0000256" key="6">
    <source>
        <dbReference type="SAM" id="Phobius"/>
    </source>
</evidence>
<dbReference type="Gene3D" id="1.25.40.10">
    <property type="entry name" value="Tetratricopeptide repeat domain"/>
    <property type="match status" value="1"/>
</dbReference>
<keyword evidence="8" id="KW-1185">Reference proteome</keyword>
<feature type="transmembrane region" description="Helical" evidence="6">
    <location>
        <begin position="427"/>
        <end position="448"/>
    </location>
</feature>
<evidence type="ECO:0000256" key="5">
    <source>
        <dbReference type="ARBA" id="ARBA00038253"/>
    </source>
</evidence>
<keyword evidence="6" id="KW-1133">Transmembrane helix</keyword>
<accession>A0ABT9I1C4</accession>
<comment type="caution">
    <text evidence="7">The sequence shown here is derived from an EMBL/GenBank/DDBJ whole genome shotgun (WGS) entry which is preliminary data.</text>
</comment>
<dbReference type="EMBL" id="JAPJDZ010000040">
    <property type="protein sequence ID" value="MDP5137181.1"/>
    <property type="molecule type" value="Genomic_DNA"/>
</dbReference>
<comment type="subcellular location">
    <subcellularLocation>
        <location evidence="1">Cytoplasm</location>
    </subcellularLocation>
</comment>
<gene>
    <name evidence="7" type="ORF">ORJ04_14600</name>
</gene>
<dbReference type="PANTHER" id="PTHR46630">
    <property type="entry name" value="TETRATRICOPEPTIDE REPEAT PROTEIN 29"/>
    <property type="match status" value="1"/>
</dbReference>
<keyword evidence="6" id="KW-0812">Transmembrane</keyword>
<keyword evidence="3" id="KW-0677">Repeat</keyword>
<dbReference type="InterPro" id="IPR019734">
    <property type="entry name" value="TPR_rpt"/>
</dbReference>
<evidence type="ECO:0000256" key="1">
    <source>
        <dbReference type="ARBA" id="ARBA00004496"/>
    </source>
</evidence>
<organism evidence="7 8">
    <name type="scientific">Rheinheimera baltica</name>
    <dbReference type="NCBI Taxonomy" id="67576"/>
    <lineage>
        <taxon>Bacteria</taxon>
        <taxon>Pseudomonadati</taxon>
        <taxon>Pseudomonadota</taxon>
        <taxon>Gammaproteobacteria</taxon>
        <taxon>Chromatiales</taxon>
        <taxon>Chromatiaceae</taxon>
        <taxon>Rheinheimera</taxon>
    </lineage>
</organism>
<name>A0ABT9I1C4_9GAMM</name>
<keyword evidence="2" id="KW-0963">Cytoplasm</keyword>
<comment type="similarity">
    <text evidence="5">Belongs to the Rap family.</text>
</comment>
<dbReference type="RefSeq" id="WP_305976587.1">
    <property type="nucleotide sequence ID" value="NZ_JAPJDZ010000040.1"/>
</dbReference>
<evidence type="ECO:0000256" key="2">
    <source>
        <dbReference type="ARBA" id="ARBA00022490"/>
    </source>
</evidence>
<dbReference type="Proteomes" id="UP001231109">
    <property type="component" value="Unassembled WGS sequence"/>
</dbReference>
<keyword evidence="6" id="KW-0472">Membrane</keyword>
<dbReference type="Pfam" id="PF13181">
    <property type="entry name" value="TPR_8"/>
    <property type="match status" value="1"/>
</dbReference>
<dbReference type="PANTHER" id="PTHR46630:SF1">
    <property type="entry name" value="TETRATRICOPEPTIDE REPEAT PROTEIN 29"/>
    <property type="match status" value="1"/>
</dbReference>
<dbReference type="InterPro" id="IPR051476">
    <property type="entry name" value="Bac_ResReg_Asp_Phosphatase"/>
</dbReference>
<evidence type="ECO:0000313" key="8">
    <source>
        <dbReference type="Proteomes" id="UP001231109"/>
    </source>
</evidence>
<evidence type="ECO:0000256" key="4">
    <source>
        <dbReference type="ARBA" id="ARBA00022803"/>
    </source>
</evidence>
<evidence type="ECO:0008006" key="9">
    <source>
        <dbReference type="Google" id="ProtNLM"/>
    </source>
</evidence>
<dbReference type="SUPFAM" id="SSF48452">
    <property type="entry name" value="TPR-like"/>
    <property type="match status" value="2"/>
</dbReference>
<proteinExistence type="inferred from homology"/>
<sequence length="660" mass="74960">MQDRLSDASVNPERVINKLLTQQANETLTAEDWLVISEAQLRLRNKDAAMDAITQALNKTDDPYLQAQAFLLKAQVYGILYRDTVIAITQLERAEILLRNAEDRASLALYSDVLQNFAQAYNQLGNIPKAIPYAEQSLALATKQQQPDAELKAHITLGRLMLQNNAFSQAYQHLNLALVLATQLQDNDALASIHLRLGMAYRKIEYHTQALEHLLQAKTRYQQLNRPSSYTYTLIYIAETYLEDDKTAGEAASYLNEALSLAREQEDLLRVGIATLGLGRLAVLQQNEELALTRFNDALQLFRQQQVQTYFQETAIALAELLLKRQQLEPASLLLSDAMPHIEQSATYLRYRFHDLMAKLLAAKGEWASAYSNMQQANVLRFEQQAEKSKLQLDVLNQGLQQALSSSQLQTERDRTDLINRQQQHNMYWLVSAVISMLLVALVLALWLTRRALQIAKTQHLYEPDWQSFCQRVQPHANKAAISLVCLTPRNSQLMKFHFGEQQLQQKVRQFLQQQPPGIILTSGVYDDVLWLAVTETDKVVKSLLPVLLAQFGQLLPPSITNMGIISLQLPLLQLQHKPWSTAELMSLREAFWLSAALCNHKNDKNSLHYIMELHSTQHDACEWRSSMLRQDLLNAIRLGSIELTCNDVLLDSTAADDLP</sequence>
<reference evidence="7 8" key="1">
    <citation type="submission" date="2022-11" db="EMBL/GenBank/DDBJ databases">
        <title>Viruses from the air-sea interface of a natural surface slick.</title>
        <authorList>
            <person name="Rahlff J."/>
            <person name="Holmfeldt K."/>
        </authorList>
    </citation>
    <scope>NUCLEOTIDE SEQUENCE [LARGE SCALE GENOMIC DNA]</scope>
    <source>
        <strain evidence="7 8">SMS4</strain>
    </source>
</reference>
<protein>
    <recommendedName>
        <fullName evidence="9">MalT-like TPR region domain-containing protein</fullName>
    </recommendedName>
</protein>
<dbReference type="SMART" id="SM00028">
    <property type="entry name" value="TPR"/>
    <property type="match status" value="5"/>
</dbReference>
<evidence type="ECO:0000313" key="7">
    <source>
        <dbReference type="EMBL" id="MDP5137181.1"/>
    </source>
</evidence>